<organism evidence="7 8">
    <name type="scientific">Naegleria fowleri</name>
    <name type="common">Brain eating amoeba</name>
    <dbReference type="NCBI Taxonomy" id="5763"/>
    <lineage>
        <taxon>Eukaryota</taxon>
        <taxon>Discoba</taxon>
        <taxon>Heterolobosea</taxon>
        <taxon>Tetramitia</taxon>
        <taxon>Eutetramitia</taxon>
        <taxon>Vahlkampfiidae</taxon>
        <taxon>Naegleria</taxon>
    </lineage>
</organism>
<evidence type="ECO:0000256" key="1">
    <source>
        <dbReference type="ARBA" id="ARBA00005228"/>
    </source>
</evidence>
<dbReference type="VEuPathDB" id="AmoebaDB:FDP41_007244"/>
<dbReference type="GO" id="GO:0006508">
    <property type="term" value="P:proteolysis"/>
    <property type="evidence" value="ECO:0007669"/>
    <property type="project" value="InterPro"/>
</dbReference>
<dbReference type="OrthoDB" id="248387at2759"/>
<gene>
    <name evidence="7" type="ORF">FDP41_007244</name>
</gene>
<dbReference type="InterPro" id="IPR001375">
    <property type="entry name" value="Peptidase_S9_cat"/>
</dbReference>
<dbReference type="PANTHER" id="PTHR11757">
    <property type="entry name" value="PROTEASE FAMILY S9A OLIGOPEPTIDASE"/>
    <property type="match status" value="1"/>
</dbReference>
<dbReference type="PANTHER" id="PTHR11757:SF19">
    <property type="entry name" value="PROLYL ENDOPEPTIDASE-LIKE"/>
    <property type="match status" value="1"/>
</dbReference>
<dbReference type="GO" id="GO:0004252">
    <property type="term" value="F:serine-type endopeptidase activity"/>
    <property type="evidence" value="ECO:0007669"/>
    <property type="project" value="InterPro"/>
</dbReference>
<evidence type="ECO:0000259" key="5">
    <source>
        <dbReference type="Pfam" id="PF00326"/>
    </source>
</evidence>
<dbReference type="SUPFAM" id="SSF53474">
    <property type="entry name" value="alpha/beta-Hydrolases"/>
    <property type="match status" value="1"/>
</dbReference>
<dbReference type="InterPro" id="IPR023302">
    <property type="entry name" value="Pept_S9A_N"/>
</dbReference>
<feature type="domain" description="Peptidase S9 prolyl oligopeptidase catalytic" evidence="5">
    <location>
        <begin position="604"/>
        <end position="822"/>
    </location>
</feature>
<keyword evidence="8" id="KW-1185">Reference proteome</keyword>
<evidence type="ECO:0000256" key="2">
    <source>
        <dbReference type="ARBA" id="ARBA00039290"/>
    </source>
</evidence>
<sequence>MKKLVVACAGYGSARMVARNCSWAKNEMIQSIYTCPPMMRRSFFSLFKKKKSSSISEPFLRSEQLAEKYTIHGFEVNDPYYKLSFNEAALQDYIHQESEYYEHYFEEHKEEVKRVKKELKDMQQNYISRNVYRYSEKLLISDIETAGEWILISFNFDEYIARIPKSAIPKELIFSESFYRDVCQTFASRHLSKRSLHSKTLSLAYSNLEVIYNKHEFTSEIEKYVKKNAKKLSKNGSLSYKIMKEKSSHCLKYAATVVDINYRLFVFIKSEKKLLHVIDDILNISNFELSPEANGFGLLFTTTDEKHRTSKIFHRFYRNYSFDSFEEQLILEENDDRFFIDIGCTKANTFKYISINSKNTTEVHLLHSDGNGNYSRTCLHSRQNGIQFFFEHHKETDTFFIISNSSPNTDLDIYRASGSDVRNSSGETPKTLIYRHKSDQSIHEIDIFSKYLVVYIVENSLIKLLKYDIANNKFEYLPVVPDTHYIELGANLEYHENRYNVKCHSLLHQDPIKVSYDLDTNNLMNVFNPSSSSSLEHGSHTNENSNLICECTEIGSNHIPIKILYDKTKIKPDSKCFVVGYGAYGTHLMEDLQVSSNTLYYFYREYFLKRGYMFVFAHVRGGRENGLSWYQQGIKEHKMNSMTDLKQVMDYMVNVRNMTRNGMFIGRGISAGGLLMMSTHLMFESEQLFKCLVLKVPFLDVLTTMLDDSLPLTEHEFDEYGDPKRDIHIAMTMMKYSPYHLLLTSSVNQFPSLLMTASHDDFQCPIWNVAKTMAAIRNKSKEPTKSHQLVKVHHMGHADEVFTRTMLDDVAKEIVFIEKAFKED</sequence>
<evidence type="ECO:0000256" key="4">
    <source>
        <dbReference type="ARBA" id="ARBA00045448"/>
    </source>
</evidence>
<comment type="caution">
    <text evidence="7">The sequence shown here is derived from an EMBL/GenBank/DDBJ whole genome shotgun (WGS) entry which is preliminary data.</text>
</comment>
<accession>A0A6A5B917</accession>
<dbReference type="Pfam" id="PF00326">
    <property type="entry name" value="Peptidase_S9"/>
    <property type="match status" value="1"/>
</dbReference>
<dbReference type="Pfam" id="PF02897">
    <property type="entry name" value="Peptidase_S9_N"/>
    <property type="match status" value="1"/>
</dbReference>
<reference evidence="7 8" key="1">
    <citation type="journal article" date="2019" name="Sci. Rep.">
        <title>Nanopore sequencing improves the draft genome of the human pathogenic amoeba Naegleria fowleri.</title>
        <authorList>
            <person name="Liechti N."/>
            <person name="Schurch N."/>
            <person name="Bruggmann R."/>
            <person name="Wittwer M."/>
        </authorList>
    </citation>
    <scope>NUCLEOTIDE SEQUENCE [LARGE SCALE GENOMIC DNA]</scope>
    <source>
        <strain evidence="7 8">ATCC 30894</strain>
    </source>
</reference>
<evidence type="ECO:0000256" key="3">
    <source>
        <dbReference type="ARBA" id="ARBA00042165"/>
    </source>
</evidence>
<dbReference type="AlphaFoldDB" id="A0A6A5B917"/>
<dbReference type="VEuPathDB" id="AmoebaDB:NF0089100"/>
<proteinExistence type="inferred from homology"/>
<feature type="domain" description="Peptidase S9A N-terminal" evidence="6">
    <location>
        <begin position="277"/>
        <end position="507"/>
    </location>
</feature>
<dbReference type="SUPFAM" id="SSF50993">
    <property type="entry name" value="Peptidase/esterase 'gauge' domain"/>
    <property type="match status" value="1"/>
</dbReference>
<comment type="function">
    <text evidence="4">Serine peptidase whose precise substrate specificity remains unclear. Does not cleave peptides after a arginine or lysine residue. Regulates trans-Golgi network morphology and sorting by regulating the membrane binding of the AP-1 complex. May play a role in the regulation of synaptic vesicle exocytosis.</text>
</comment>
<dbReference type="VEuPathDB" id="AmoebaDB:NfTy_009780"/>
<evidence type="ECO:0000313" key="8">
    <source>
        <dbReference type="Proteomes" id="UP000444721"/>
    </source>
</evidence>
<protein>
    <recommendedName>
        <fullName evidence="2">Prolyl endopeptidase-like</fullName>
    </recommendedName>
    <alternativeName>
        <fullName evidence="3">Prolylendopeptidase-like</fullName>
    </alternativeName>
</protein>
<dbReference type="InterPro" id="IPR051543">
    <property type="entry name" value="Serine_Peptidase_S9A"/>
</dbReference>
<dbReference type="Gene3D" id="3.40.50.1820">
    <property type="entry name" value="alpha/beta hydrolase"/>
    <property type="match status" value="1"/>
</dbReference>
<dbReference type="EMBL" id="VFQX01000058">
    <property type="protein sequence ID" value="KAF0973857.1"/>
    <property type="molecule type" value="Genomic_DNA"/>
</dbReference>
<dbReference type="RefSeq" id="XP_044558570.1">
    <property type="nucleotide sequence ID" value="XM_044710968.1"/>
</dbReference>
<evidence type="ECO:0000313" key="7">
    <source>
        <dbReference type="EMBL" id="KAF0973857.1"/>
    </source>
</evidence>
<evidence type="ECO:0000259" key="6">
    <source>
        <dbReference type="Pfam" id="PF02897"/>
    </source>
</evidence>
<name>A0A6A5B917_NAEFO</name>
<dbReference type="Gene3D" id="2.130.10.120">
    <property type="entry name" value="Prolyl oligopeptidase, N-terminal domain"/>
    <property type="match status" value="1"/>
</dbReference>
<dbReference type="InterPro" id="IPR029058">
    <property type="entry name" value="AB_hydrolase_fold"/>
</dbReference>
<dbReference type="GeneID" id="68114462"/>
<comment type="similarity">
    <text evidence="1">Belongs to the peptidase S9A family.</text>
</comment>
<dbReference type="Proteomes" id="UP000444721">
    <property type="component" value="Unassembled WGS sequence"/>
</dbReference>